<dbReference type="PANTHER" id="PTHR46056:SF12">
    <property type="entry name" value="LONG-CHAIN-ALCOHOL OXIDASE"/>
    <property type="match status" value="1"/>
</dbReference>
<proteinExistence type="inferred from homology"/>
<dbReference type="InterPro" id="IPR036188">
    <property type="entry name" value="FAD/NAD-bd_sf"/>
</dbReference>
<accession>A0A0A3J6U0</accession>
<dbReference type="SUPFAM" id="SSF51905">
    <property type="entry name" value="FAD/NAD(P)-binding domain"/>
    <property type="match status" value="1"/>
</dbReference>
<evidence type="ECO:0000256" key="4">
    <source>
        <dbReference type="ARBA" id="ARBA00023002"/>
    </source>
</evidence>
<dbReference type="InterPro" id="IPR007867">
    <property type="entry name" value="GMC_OxRtase_C"/>
</dbReference>
<evidence type="ECO:0000259" key="5">
    <source>
        <dbReference type="Pfam" id="PF00732"/>
    </source>
</evidence>
<dbReference type="PANTHER" id="PTHR46056">
    <property type="entry name" value="LONG-CHAIN-ALCOHOL OXIDASE"/>
    <property type="match status" value="1"/>
</dbReference>
<keyword evidence="8" id="KW-1185">Reference proteome</keyword>
<dbReference type="GO" id="GO:0016614">
    <property type="term" value="F:oxidoreductase activity, acting on CH-OH group of donors"/>
    <property type="evidence" value="ECO:0007669"/>
    <property type="project" value="InterPro"/>
</dbReference>
<keyword evidence="2" id="KW-0285">Flavoprotein</keyword>
<dbReference type="AlphaFoldDB" id="A0A0A3J6U0"/>
<dbReference type="Pfam" id="PF00732">
    <property type="entry name" value="GMC_oxred_N"/>
    <property type="match status" value="1"/>
</dbReference>
<evidence type="ECO:0000313" key="8">
    <source>
        <dbReference type="Proteomes" id="UP000030595"/>
    </source>
</evidence>
<name>A0A0A3J6U0_9BACL</name>
<dbReference type="Proteomes" id="UP000030595">
    <property type="component" value="Unassembled WGS sequence"/>
</dbReference>
<dbReference type="InterPro" id="IPR000172">
    <property type="entry name" value="GMC_OxRdtase_N"/>
</dbReference>
<evidence type="ECO:0000256" key="2">
    <source>
        <dbReference type="ARBA" id="ARBA00022630"/>
    </source>
</evidence>
<dbReference type="Pfam" id="PF05199">
    <property type="entry name" value="GMC_oxred_C"/>
    <property type="match status" value="1"/>
</dbReference>
<evidence type="ECO:0000259" key="6">
    <source>
        <dbReference type="Pfam" id="PF05199"/>
    </source>
</evidence>
<feature type="domain" description="Glucose-methanol-choline oxidoreductase N-terminal" evidence="5">
    <location>
        <begin position="141"/>
        <end position="342"/>
    </location>
</feature>
<dbReference type="EMBL" id="JPVQ01000006">
    <property type="protein sequence ID" value="KGR91450.1"/>
    <property type="molecule type" value="Genomic_DNA"/>
</dbReference>
<evidence type="ECO:0000313" key="7">
    <source>
        <dbReference type="EMBL" id="KGR91450.1"/>
    </source>
</evidence>
<organism evidence="7 8">
    <name type="scientific">Ureibacillus massiliensis 4400831 = CIP 108448 = CCUG 49529</name>
    <dbReference type="NCBI Taxonomy" id="1211035"/>
    <lineage>
        <taxon>Bacteria</taxon>
        <taxon>Bacillati</taxon>
        <taxon>Bacillota</taxon>
        <taxon>Bacilli</taxon>
        <taxon>Bacillales</taxon>
        <taxon>Caryophanaceae</taxon>
        <taxon>Ureibacillus</taxon>
    </lineage>
</organism>
<dbReference type="eggNOG" id="COG2303">
    <property type="taxonomic scope" value="Bacteria"/>
</dbReference>
<dbReference type="Gene3D" id="3.50.50.60">
    <property type="entry name" value="FAD/NAD(P)-binding domain"/>
    <property type="match status" value="2"/>
</dbReference>
<protein>
    <submittedName>
        <fullName evidence="7">GMC family oxidoreductase</fullName>
    </submittedName>
</protein>
<dbReference type="OrthoDB" id="9787779at2"/>
<reference evidence="7 8" key="1">
    <citation type="submission" date="2014-02" db="EMBL/GenBank/DDBJ databases">
        <title>Draft genome sequence of Lysinibacillus massiliensis CCUG 49529.</title>
        <authorList>
            <person name="Zhang F."/>
            <person name="Wang G."/>
            <person name="Zhang L."/>
        </authorList>
    </citation>
    <scope>NUCLEOTIDE SEQUENCE [LARGE SCALE GENOMIC DNA]</scope>
    <source>
        <strain evidence="7 8">CCUG 49529</strain>
    </source>
</reference>
<keyword evidence="3" id="KW-0274">FAD</keyword>
<gene>
    <name evidence="7" type="ORF">CD30_05175</name>
</gene>
<feature type="domain" description="Glucose-methanol-choline oxidoreductase C-terminal" evidence="6">
    <location>
        <begin position="442"/>
        <end position="567"/>
    </location>
</feature>
<dbReference type="GO" id="GO:0050660">
    <property type="term" value="F:flavin adenine dinucleotide binding"/>
    <property type="evidence" value="ECO:0007669"/>
    <property type="project" value="InterPro"/>
</dbReference>
<keyword evidence="4" id="KW-0560">Oxidoreductase</keyword>
<comment type="similarity">
    <text evidence="1">Belongs to the GMC oxidoreductase family.</text>
</comment>
<dbReference type="RefSeq" id="WP_036173326.1">
    <property type="nucleotide sequence ID" value="NZ_AVCZ01000006.1"/>
</dbReference>
<sequence length="585" mass="64758">MAEKLPKKDVVIVGVGWAGGIIASELTKKGYDVIGLERGKDRDMADYLHGHDELRYSTRKEMMQDLSKDTVTFRNHTKMTALPMRQYGAFYPGDGVGGAGAHWNGQTYRFGPYDFEIRSKTIERYGEGKIPNDMPIQDWGITYDELQPYFEKFEGMAGIGGQEDEGPMAPPRRAVFDKNGEKKKYPVGPMKVSPMMKMFMDASTELGYNPYIVPTANLTEAYTNEDGISRAACQYCAFCEHYGCEYGAKADPVVTVLPVAKQTGKFTVRPHSTVIKVLHTDGKASGVVFRDTITGEEYIQEADVVVLTSYVFNNVRLLLNSKLGKPYNPETQTGVVGKNYCYQVQQSGASLFFEDKEFNSYAGAGALGAVIDDFNCDNFDHSDVDFLHGGALRVMQTGKRPIATNPVPPIEGLPGWGKEWKAATLKWYHRNVSIGGQGASLPNRYNYLDLDPTYTDDYGMPLIRMTFNYHDQDKKLSKYLAEKAEEIGKKMNATYIKVNGLELGDFNIANYQSTHNTGGVIMGNDPETSAVNSYLQMWDADNVFVVGASAFPHNSGYNPTATVGALAYRAAEGIEKFIKEGGSLV</sequence>
<evidence type="ECO:0000256" key="3">
    <source>
        <dbReference type="ARBA" id="ARBA00022827"/>
    </source>
</evidence>
<evidence type="ECO:0000256" key="1">
    <source>
        <dbReference type="ARBA" id="ARBA00010790"/>
    </source>
</evidence>
<dbReference type="SUPFAM" id="SSF54373">
    <property type="entry name" value="FAD-linked reductases, C-terminal domain"/>
    <property type="match status" value="1"/>
</dbReference>
<comment type="caution">
    <text evidence="7">The sequence shown here is derived from an EMBL/GenBank/DDBJ whole genome shotgun (WGS) entry which is preliminary data.</text>
</comment>